<accession>I3E715</accession>
<protein>
    <recommendedName>
        <fullName evidence="3">DUF3990 domain-containing protein</fullName>
    </recommendedName>
</protein>
<evidence type="ECO:0000313" key="2">
    <source>
        <dbReference type="Proteomes" id="UP000010523"/>
    </source>
</evidence>
<dbReference type="Proteomes" id="UP000010523">
    <property type="component" value="Unassembled WGS sequence"/>
</dbReference>
<dbReference type="eggNOG" id="ENOG503347T">
    <property type="taxonomic scope" value="Bacteria"/>
</dbReference>
<evidence type="ECO:0008006" key="3">
    <source>
        <dbReference type="Google" id="ProtNLM"/>
    </source>
</evidence>
<dbReference type="AlphaFoldDB" id="I3E715"/>
<name>I3E715_BACMT</name>
<organism evidence="1 2">
    <name type="scientific">Bacillus methanolicus PB1</name>
    <dbReference type="NCBI Taxonomy" id="997296"/>
    <lineage>
        <taxon>Bacteria</taxon>
        <taxon>Bacillati</taxon>
        <taxon>Bacillota</taxon>
        <taxon>Bacilli</taxon>
        <taxon>Bacillales</taxon>
        <taxon>Bacillaceae</taxon>
        <taxon>Bacillus</taxon>
    </lineage>
</organism>
<dbReference type="EMBL" id="AFEU01000001">
    <property type="protein sequence ID" value="EIJ82286.1"/>
    <property type="molecule type" value="Genomic_DNA"/>
</dbReference>
<dbReference type="SUPFAM" id="SSF56399">
    <property type="entry name" value="ADP-ribosylation"/>
    <property type="match status" value="1"/>
</dbReference>
<dbReference type="PATRIC" id="fig|997296.3.peg.1112"/>
<dbReference type="RefSeq" id="WP_003351106.1">
    <property type="nucleotide sequence ID" value="NZ_AFEU01000001.1"/>
</dbReference>
<reference evidence="1 2" key="1">
    <citation type="journal article" date="2012" name="Appl. Environ. Microbiol.">
        <title>Genome Sequence of Thermotolerant Bacillus methanolicus: Features and Regulation Related to Methylotrophy and Production of L-Lysine and L-Glutamate from Methanol.</title>
        <authorList>
            <person name="Heggeset T.M."/>
            <person name="Krog A."/>
            <person name="Balzer S."/>
            <person name="Wentzel A."/>
            <person name="Ellingsen T.E."/>
            <person name="Brautaset T."/>
        </authorList>
    </citation>
    <scope>NUCLEOTIDE SEQUENCE [LARGE SCALE GENOMIC DNA]</scope>
    <source>
        <strain evidence="1 2">PB1</strain>
    </source>
</reference>
<dbReference type="OrthoDB" id="274805at2"/>
<evidence type="ECO:0000313" key="1">
    <source>
        <dbReference type="EMBL" id="EIJ82286.1"/>
    </source>
</evidence>
<proteinExistence type="predicted"/>
<gene>
    <name evidence="1" type="ORF">PB1_05130</name>
</gene>
<comment type="caution">
    <text evidence="1">The sequence shown here is derived from an EMBL/GenBank/DDBJ whole genome shotgun (WGS) entry which is preliminary data.</text>
</comment>
<sequence length="217" mass="25275">MSIISPSDFPVYLSLFHGTTESVAKDIVAHKNFKIGEFREDHWLGQGVYFYREDYKQALIWARYKIKRKKELNGENVAVIYSNTIINNSQFLNLDTREGLNFFKSFLEGLKAFSGENKIEINIDDDHPKKKELLMCFYCDMLPKEIKVIQRTYRVGSGHFDSDTLLQEVGMHLHGIQVCVRDTSVIDYEKTGIWSIAKAHSKPLKKKKKRKISFEEE</sequence>
<dbReference type="STRING" id="997296.PB1_05130"/>
<keyword evidence="2" id="KW-1185">Reference proteome</keyword>